<dbReference type="PANTHER" id="PTHR42880:SF1">
    <property type="entry name" value="ISOPROPYLMALATE_HOMOCITRATE_CITRAMALATE SYNTHASE FAMILY PROTEIN"/>
    <property type="match status" value="1"/>
</dbReference>
<dbReference type="Pfam" id="PF22617">
    <property type="entry name" value="HCS_D2"/>
    <property type="match status" value="1"/>
</dbReference>
<organism evidence="3 4">
    <name type="scientific">Clostridium vincentii</name>
    <dbReference type="NCBI Taxonomy" id="52704"/>
    <lineage>
        <taxon>Bacteria</taxon>
        <taxon>Bacillati</taxon>
        <taxon>Bacillota</taxon>
        <taxon>Clostridia</taxon>
        <taxon>Eubacteriales</taxon>
        <taxon>Clostridiaceae</taxon>
        <taxon>Clostridium</taxon>
    </lineage>
</organism>
<proteinExistence type="predicted"/>
<dbReference type="EC" id="2.3.3.14" evidence="3"/>
<dbReference type="PANTHER" id="PTHR42880">
    <property type="entry name" value="HOMOCITRATE SYNTHASE"/>
    <property type="match status" value="1"/>
</dbReference>
<feature type="domain" description="2-isopropylmalate synthase/homocitrate synthase post-catalytic" evidence="2">
    <location>
        <begin position="219"/>
        <end position="290"/>
    </location>
</feature>
<reference evidence="3 4" key="1">
    <citation type="submission" date="2018-03" db="EMBL/GenBank/DDBJ databases">
        <title>Genome sequence of Clostridium vincentii DSM 10228.</title>
        <authorList>
            <person name="Poehlein A."/>
            <person name="Daniel R."/>
        </authorList>
    </citation>
    <scope>NUCLEOTIDE SEQUENCE [LARGE SCALE GENOMIC DNA]</scope>
    <source>
        <strain evidence="3 4">DSM 10228</strain>
    </source>
</reference>
<evidence type="ECO:0000313" key="4">
    <source>
        <dbReference type="Proteomes" id="UP000239471"/>
    </source>
</evidence>
<name>A0A2T0BL60_9CLOT</name>
<evidence type="ECO:0000259" key="2">
    <source>
        <dbReference type="Pfam" id="PF22617"/>
    </source>
</evidence>
<keyword evidence="4" id="KW-1185">Reference proteome</keyword>
<dbReference type="Gene3D" id="1.10.238.260">
    <property type="match status" value="1"/>
</dbReference>
<keyword evidence="3" id="KW-0012">Acyltransferase</keyword>
<dbReference type="Proteomes" id="UP000239471">
    <property type="component" value="Unassembled WGS sequence"/>
</dbReference>
<evidence type="ECO:0000256" key="1">
    <source>
        <dbReference type="ARBA" id="ARBA00022679"/>
    </source>
</evidence>
<keyword evidence="1 3" id="KW-0808">Transferase</keyword>
<dbReference type="EMBL" id="PVXQ01000001">
    <property type="protein sequence ID" value="PRR84615.1"/>
    <property type="molecule type" value="Genomic_DNA"/>
</dbReference>
<sequence length="318" mass="36260">MKIVQQKGRGIMKERQIEIVDKTLVALWELQGDKLKGKIPELKELIKLIYLIGSDYIEITPEIYEELYPLPVDIEFRVNVIKEIYISSGEFVEASIKKNREISNLNNVRILGLDDLMIYDYEEKLLKLMNAFGKGMEICIGNKYGCSTAITLEWIKLGGHKVVTSFAGILGYTPLEEILGAIEFLHKINLRGNHVLFPTVLQMYENITEEKLPANMPFIGRNIFDVESGIHVSGLAKDSNTYEPYDPSKIGRQRKIVIGKHSGIKALKIKFEELKISYKEEKLQLTLDIIRMKSSNLGRGLLNEEILHIYESVGAEDE</sequence>
<dbReference type="InterPro" id="IPR054691">
    <property type="entry name" value="LeuA/HCS_post-cat"/>
</dbReference>
<accession>A0A2T0BL60</accession>
<comment type="caution">
    <text evidence="3">The sequence shown here is derived from an EMBL/GenBank/DDBJ whole genome shotgun (WGS) entry which is preliminary data.</text>
</comment>
<dbReference type="AlphaFoldDB" id="A0A2T0BL60"/>
<dbReference type="GO" id="GO:0004410">
    <property type="term" value="F:homocitrate synthase activity"/>
    <property type="evidence" value="ECO:0007669"/>
    <property type="project" value="UniProtKB-EC"/>
</dbReference>
<protein>
    <submittedName>
        <fullName evidence="3">Homocitrate synthase</fullName>
        <ecNumber evidence="3">2.3.3.14</ecNumber>
    </submittedName>
</protein>
<gene>
    <name evidence="3" type="ORF">CLVI_01380</name>
</gene>
<evidence type="ECO:0000313" key="3">
    <source>
        <dbReference type="EMBL" id="PRR84615.1"/>
    </source>
</evidence>